<comment type="caution">
    <text evidence="1">The sequence shown here is derived from an EMBL/GenBank/DDBJ whole genome shotgun (WGS) entry which is preliminary data.</text>
</comment>
<dbReference type="Proteomes" id="UP001597045">
    <property type="component" value="Unassembled WGS sequence"/>
</dbReference>
<dbReference type="EMBL" id="JBHTIS010001271">
    <property type="protein sequence ID" value="MFD1047831.1"/>
    <property type="molecule type" value="Genomic_DNA"/>
</dbReference>
<sequence>MRQLAGGSLNLDQLRDQFGCRLTARAVVPVVVQGLVLGQPVHRVLELVDQLVQAIRGATEGAQDAVDLRGVLERVAVLRRVVHIPDQARDGVGRVDHRVGFVRPVVRPVAFDDVFDVFSLCHDLSISVDQYLRKY</sequence>
<keyword evidence="2" id="KW-1185">Reference proteome</keyword>
<protein>
    <submittedName>
        <fullName evidence="1">Uncharacterized protein</fullName>
    </submittedName>
</protein>
<gene>
    <name evidence="1" type="ORF">ACFQ1S_20980</name>
</gene>
<proteinExistence type="predicted"/>
<accession>A0ABW3MC05</accession>
<reference evidence="2" key="1">
    <citation type="journal article" date="2019" name="Int. J. Syst. Evol. Microbiol.">
        <title>The Global Catalogue of Microorganisms (GCM) 10K type strain sequencing project: providing services to taxonomists for standard genome sequencing and annotation.</title>
        <authorList>
            <consortium name="The Broad Institute Genomics Platform"/>
            <consortium name="The Broad Institute Genome Sequencing Center for Infectious Disease"/>
            <person name="Wu L."/>
            <person name="Ma J."/>
        </authorList>
    </citation>
    <scope>NUCLEOTIDE SEQUENCE [LARGE SCALE GENOMIC DNA]</scope>
    <source>
        <strain evidence="2">JCM 31486</strain>
    </source>
</reference>
<name>A0ABW3MC05_9PSEU</name>
<evidence type="ECO:0000313" key="2">
    <source>
        <dbReference type="Proteomes" id="UP001597045"/>
    </source>
</evidence>
<organism evidence="1 2">
    <name type="scientific">Kibdelosporangium lantanae</name>
    <dbReference type="NCBI Taxonomy" id="1497396"/>
    <lineage>
        <taxon>Bacteria</taxon>
        <taxon>Bacillati</taxon>
        <taxon>Actinomycetota</taxon>
        <taxon>Actinomycetes</taxon>
        <taxon>Pseudonocardiales</taxon>
        <taxon>Pseudonocardiaceae</taxon>
        <taxon>Kibdelosporangium</taxon>
    </lineage>
</organism>
<evidence type="ECO:0000313" key="1">
    <source>
        <dbReference type="EMBL" id="MFD1047831.1"/>
    </source>
</evidence>